<comment type="subcellular location">
    <subcellularLocation>
        <location evidence="4 5">Nucleus</location>
    </subcellularLocation>
</comment>
<keyword evidence="9" id="KW-1185">Reference proteome</keyword>
<dbReference type="CDD" id="cd00086">
    <property type="entry name" value="homeodomain"/>
    <property type="match status" value="1"/>
</dbReference>
<reference evidence="8" key="1">
    <citation type="submission" date="2021-02" db="EMBL/GenBank/DDBJ databases">
        <authorList>
            <person name="Nowell W R."/>
        </authorList>
    </citation>
    <scope>NUCLEOTIDE SEQUENCE</scope>
</reference>
<organism evidence="8 9">
    <name type="scientific">Adineta steineri</name>
    <dbReference type="NCBI Taxonomy" id="433720"/>
    <lineage>
        <taxon>Eukaryota</taxon>
        <taxon>Metazoa</taxon>
        <taxon>Spiralia</taxon>
        <taxon>Gnathifera</taxon>
        <taxon>Rotifera</taxon>
        <taxon>Eurotatoria</taxon>
        <taxon>Bdelloidea</taxon>
        <taxon>Adinetida</taxon>
        <taxon>Adinetidae</taxon>
        <taxon>Adineta</taxon>
    </lineage>
</organism>
<feature type="region of interest" description="Disordered" evidence="6">
    <location>
        <begin position="305"/>
        <end position="324"/>
    </location>
</feature>
<comment type="caution">
    <text evidence="8">The sequence shown here is derived from an EMBL/GenBank/DDBJ whole genome shotgun (WGS) entry which is preliminary data.</text>
</comment>
<keyword evidence="2 4" id="KW-0371">Homeobox</keyword>
<evidence type="ECO:0000259" key="7">
    <source>
        <dbReference type="PROSITE" id="PS50071"/>
    </source>
</evidence>
<protein>
    <recommendedName>
        <fullName evidence="7">Homeobox domain-containing protein</fullName>
    </recommendedName>
</protein>
<dbReference type="InterPro" id="IPR009057">
    <property type="entry name" value="Homeodomain-like_sf"/>
</dbReference>
<dbReference type="PANTHER" id="PTHR24331:SF0">
    <property type="entry name" value="DBX"/>
    <property type="match status" value="1"/>
</dbReference>
<evidence type="ECO:0000313" key="9">
    <source>
        <dbReference type="Proteomes" id="UP000663832"/>
    </source>
</evidence>
<dbReference type="EMBL" id="CAJNOM010000147">
    <property type="protein sequence ID" value="CAF1138877.1"/>
    <property type="molecule type" value="Genomic_DNA"/>
</dbReference>
<evidence type="ECO:0000256" key="2">
    <source>
        <dbReference type="ARBA" id="ARBA00023155"/>
    </source>
</evidence>
<dbReference type="Gene3D" id="1.10.10.60">
    <property type="entry name" value="Homeodomain-like"/>
    <property type="match status" value="1"/>
</dbReference>
<name>A0A814RVD4_9BILA</name>
<dbReference type="PROSITE" id="PS50071">
    <property type="entry name" value="HOMEOBOX_2"/>
    <property type="match status" value="1"/>
</dbReference>
<evidence type="ECO:0000256" key="6">
    <source>
        <dbReference type="SAM" id="MobiDB-lite"/>
    </source>
</evidence>
<dbReference type="GO" id="GO:0005634">
    <property type="term" value="C:nucleus"/>
    <property type="evidence" value="ECO:0007669"/>
    <property type="project" value="UniProtKB-SubCell"/>
</dbReference>
<dbReference type="OrthoDB" id="6159439at2759"/>
<dbReference type="SMART" id="SM00389">
    <property type="entry name" value="HOX"/>
    <property type="match status" value="1"/>
</dbReference>
<feature type="domain" description="Homeobox" evidence="7">
    <location>
        <begin position="206"/>
        <end position="266"/>
    </location>
</feature>
<dbReference type="InterPro" id="IPR051662">
    <property type="entry name" value="H2.0_Homeobox_NeuralPatt"/>
</dbReference>
<evidence type="ECO:0000313" key="8">
    <source>
        <dbReference type="EMBL" id="CAF1138877.1"/>
    </source>
</evidence>
<dbReference type="PRINTS" id="PR00024">
    <property type="entry name" value="HOMEOBOX"/>
</dbReference>
<evidence type="ECO:0000256" key="5">
    <source>
        <dbReference type="RuleBase" id="RU000682"/>
    </source>
</evidence>
<dbReference type="SUPFAM" id="SSF46689">
    <property type="entry name" value="Homeodomain-like"/>
    <property type="match status" value="1"/>
</dbReference>
<feature type="DNA-binding region" description="Homeobox" evidence="4">
    <location>
        <begin position="208"/>
        <end position="267"/>
    </location>
</feature>
<evidence type="ECO:0000256" key="4">
    <source>
        <dbReference type="PROSITE-ProRule" id="PRU00108"/>
    </source>
</evidence>
<keyword evidence="1 4" id="KW-0238">DNA-binding</keyword>
<dbReference type="Proteomes" id="UP000663832">
    <property type="component" value="Unassembled WGS sequence"/>
</dbReference>
<evidence type="ECO:0000256" key="1">
    <source>
        <dbReference type="ARBA" id="ARBA00023125"/>
    </source>
</evidence>
<gene>
    <name evidence="8" type="ORF">QVE165_LOCUS22364</name>
</gene>
<dbReference type="AlphaFoldDB" id="A0A814RVD4"/>
<dbReference type="InterPro" id="IPR017970">
    <property type="entry name" value="Homeobox_CS"/>
</dbReference>
<proteinExistence type="predicted"/>
<dbReference type="InterPro" id="IPR001356">
    <property type="entry name" value="HD"/>
</dbReference>
<sequence>MMNNGLCGQTTHLLPLLTKMKRNISNNNEDNLTSISFVGTRSLVSSRKILKFGVDTILGNVNTHLDNNSSFEIGNDSNDELRHKVDIHVTSPISTNSSASSSEPSLVQSPVIKQQFSMCSNSNSLHPSSQEINNDHILQQMIAASRSHHSSLPPHPLWRPNLRPFLGHYFENNGSPSILNGLMPGNGLYFPSSASFWPIDLRGKTQPRMLRRAVFTDQQRKGLEVAFLKQKYISKPERKKLAQRLNLKDSQVKIWFQNRRMKWRNTKERELLMSTKSINNNNELSNDCQQKDEFLSSYCSNLIDDDNNETNNSDIEENNELNEE</sequence>
<dbReference type="InterPro" id="IPR020479">
    <property type="entry name" value="HD_metazoa"/>
</dbReference>
<evidence type="ECO:0000256" key="3">
    <source>
        <dbReference type="ARBA" id="ARBA00023242"/>
    </source>
</evidence>
<dbReference type="Pfam" id="PF00046">
    <property type="entry name" value="Homeodomain"/>
    <property type="match status" value="1"/>
</dbReference>
<dbReference type="PROSITE" id="PS00027">
    <property type="entry name" value="HOMEOBOX_1"/>
    <property type="match status" value="1"/>
</dbReference>
<dbReference type="GO" id="GO:0003677">
    <property type="term" value="F:DNA binding"/>
    <property type="evidence" value="ECO:0007669"/>
    <property type="project" value="UniProtKB-UniRule"/>
</dbReference>
<dbReference type="GO" id="GO:0000981">
    <property type="term" value="F:DNA-binding transcription factor activity, RNA polymerase II-specific"/>
    <property type="evidence" value="ECO:0007669"/>
    <property type="project" value="InterPro"/>
</dbReference>
<accession>A0A814RVD4</accession>
<dbReference type="PANTHER" id="PTHR24331">
    <property type="entry name" value="DBX"/>
    <property type="match status" value="1"/>
</dbReference>
<keyword evidence="3 4" id="KW-0539">Nucleus</keyword>